<evidence type="ECO:0000259" key="2">
    <source>
        <dbReference type="Pfam" id="PF00419"/>
    </source>
</evidence>
<feature type="domain" description="Fimbrial-type adhesion" evidence="2">
    <location>
        <begin position="208"/>
        <end position="358"/>
    </location>
</feature>
<dbReference type="RefSeq" id="WP_104887221.1">
    <property type="nucleotide sequence ID" value="NZ_JAEHTE010000021.1"/>
</dbReference>
<comment type="caution">
    <text evidence="3">The sequence shown here is derived from an EMBL/GenBank/DDBJ whole genome shotgun (WGS) entry which is preliminary data.</text>
</comment>
<dbReference type="GO" id="GO:0009289">
    <property type="term" value="C:pilus"/>
    <property type="evidence" value="ECO:0007669"/>
    <property type="project" value="InterPro"/>
</dbReference>
<dbReference type="InterPro" id="IPR000259">
    <property type="entry name" value="Adhesion_dom_fimbrial"/>
</dbReference>
<evidence type="ECO:0000313" key="3">
    <source>
        <dbReference type="EMBL" id="MBI6885658.1"/>
    </source>
</evidence>
<organism evidence="3 4">
    <name type="scientific">Pseudomonas putida</name>
    <name type="common">Arthrobacter siderocapsulatus</name>
    <dbReference type="NCBI Taxonomy" id="303"/>
    <lineage>
        <taxon>Bacteria</taxon>
        <taxon>Pseudomonadati</taxon>
        <taxon>Pseudomonadota</taxon>
        <taxon>Gammaproteobacteria</taxon>
        <taxon>Pseudomonadales</taxon>
        <taxon>Pseudomonadaceae</taxon>
        <taxon>Pseudomonas</taxon>
    </lineage>
</organism>
<feature type="signal peptide" evidence="1">
    <location>
        <begin position="1"/>
        <end position="21"/>
    </location>
</feature>
<dbReference type="PANTHER" id="PTHR33420:SF26">
    <property type="entry name" value="FIMBRIAL SUBUNIT"/>
    <property type="match status" value="1"/>
</dbReference>
<dbReference type="SUPFAM" id="SSF49401">
    <property type="entry name" value="Bacterial adhesins"/>
    <property type="match status" value="1"/>
</dbReference>
<reference evidence="3" key="1">
    <citation type="submission" date="2020-12" db="EMBL/GenBank/DDBJ databases">
        <title>Enhanced detection system for hospital associated transmission using whole genome sequencing surveillance.</title>
        <authorList>
            <person name="Harrison L.H."/>
            <person name="Van Tyne D."/>
            <person name="Marsh J.W."/>
            <person name="Griffith M.P."/>
            <person name="Snyder D.J."/>
            <person name="Cooper V.S."/>
            <person name="Mustapha M."/>
        </authorList>
    </citation>
    <scope>NUCLEOTIDE SEQUENCE</scope>
    <source>
        <strain evidence="3">PSB00042</strain>
    </source>
</reference>
<dbReference type="AlphaFoldDB" id="A0A8I1EIB9"/>
<protein>
    <submittedName>
        <fullName evidence="3">Type 1 fimbrial protein</fullName>
    </submittedName>
</protein>
<dbReference type="Pfam" id="PF00419">
    <property type="entry name" value="Fimbrial"/>
    <property type="match status" value="1"/>
</dbReference>
<dbReference type="InterPro" id="IPR008966">
    <property type="entry name" value="Adhesion_dom_sf"/>
</dbReference>
<gene>
    <name evidence="3" type="ORF">JEU22_17250</name>
</gene>
<feature type="chain" id="PRO_5034852613" evidence="1">
    <location>
        <begin position="22"/>
        <end position="359"/>
    </location>
</feature>
<keyword evidence="1" id="KW-0732">Signal</keyword>
<dbReference type="GO" id="GO:0043709">
    <property type="term" value="P:cell adhesion involved in single-species biofilm formation"/>
    <property type="evidence" value="ECO:0007669"/>
    <property type="project" value="TreeGrafter"/>
</dbReference>
<sequence>MKRLMPWALPIALLSSYQAHAADRCNWNTGSQPMTITRILSGVMHVPANAEPGSAIGTPNLSSYTQSMPRSELLCFNDGDVLWRFDMNARDVFPDPLPPVEGEPSDGYILKTNIDGVGARIRLRAPFNGAVPTFFMPEGGPHNPFIPMRSTMQANNQLGGFKLSGITSEVTLVKTGDIAPGQHTVDTELFTGHFDATGLGLVLRYRLQAQVLQTQCALIGDPISDTPVELQTWDKSHFVGKGTTTATVPFSITLSNCKTDPGGLTMATIELDPTKGSTPVPGLDGVFTLTTDSTAEGVGIQVLKDDGTPLPLQREEHLQPIQENTTVLNFGARFYQTDEASAVVAGDAFGALNFTLRYR</sequence>
<dbReference type="Gene3D" id="2.60.40.3310">
    <property type="match status" value="1"/>
</dbReference>
<accession>A0A8I1EIB9</accession>
<evidence type="ECO:0000256" key="1">
    <source>
        <dbReference type="SAM" id="SignalP"/>
    </source>
</evidence>
<evidence type="ECO:0000313" key="4">
    <source>
        <dbReference type="Proteomes" id="UP000637061"/>
    </source>
</evidence>
<dbReference type="InterPro" id="IPR036937">
    <property type="entry name" value="Adhesion_dom_fimbrial_sf"/>
</dbReference>
<dbReference type="PANTHER" id="PTHR33420">
    <property type="entry name" value="FIMBRIAL SUBUNIT ELFA-RELATED"/>
    <property type="match status" value="1"/>
</dbReference>
<dbReference type="InterPro" id="IPR050263">
    <property type="entry name" value="Bact_Fimbrial_Adh_Pro"/>
</dbReference>
<proteinExistence type="predicted"/>
<name>A0A8I1EIB9_PSEPU</name>
<dbReference type="Gene3D" id="2.60.40.1090">
    <property type="entry name" value="Fimbrial-type adhesion domain"/>
    <property type="match status" value="1"/>
</dbReference>
<dbReference type="EMBL" id="JAEHTE010000021">
    <property type="protein sequence ID" value="MBI6885658.1"/>
    <property type="molecule type" value="Genomic_DNA"/>
</dbReference>
<dbReference type="Proteomes" id="UP000637061">
    <property type="component" value="Unassembled WGS sequence"/>
</dbReference>